<dbReference type="GeneID" id="18907491"/>
<evidence type="ECO:0000313" key="3">
    <source>
        <dbReference type="Proteomes" id="UP000008370"/>
    </source>
</evidence>
<feature type="domain" description="Aldehyde dehydrogenase" evidence="1">
    <location>
        <begin position="2"/>
        <end position="85"/>
    </location>
</feature>
<proteinExistence type="predicted"/>
<dbReference type="SUPFAM" id="SSF53720">
    <property type="entry name" value="ALDH-like"/>
    <property type="match status" value="1"/>
</dbReference>
<dbReference type="STRING" id="650164.K5VQR4"/>
<dbReference type="RefSeq" id="XP_007402539.1">
    <property type="nucleotide sequence ID" value="XM_007402477.1"/>
</dbReference>
<keyword evidence="3" id="KW-1185">Reference proteome</keyword>
<name>K5VQR4_PHACS</name>
<dbReference type="InterPro" id="IPR015590">
    <property type="entry name" value="Aldehyde_DH_dom"/>
</dbReference>
<dbReference type="GO" id="GO:0016491">
    <property type="term" value="F:oxidoreductase activity"/>
    <property type="evidence" value="ECO:0007669"/>
    <property type="project" value="InterPro"/>
</dbReference>
<dbReference type="InterPro" id="IPR016162">
    <property type="entry name" value="Ald_DH_N"/>
</dbReference>
<dbReference type="EMBL" id="JH930650">
    <property type="protein sequence ID" value="EKM48909.1"/>
    <property type="molecule type" value="Genomic_DNA"/>
</dbReference>
<protein>
    <recommendedName>
        <fullName evidence="1">Aldehyde dehydrogenase domain-containing protein</fullName>
    </recommendedName>
</protein>
<evidence type="ECO:0000313" key="2">
    <source>
        <dbReference type="EMBL" id="EKM48909.1"/>
    </source>
</evidence>
<gene>
    <name evidence="2" type="ORF">PHACADRAFT_107986</name>
</gene>
<dbReference type="HOGENOM" id="CLU_2513382_0_0_1"/>
<dbReference type="InParanoid" id="K5VQR4"/>
<accession>K5VQR4</accession>
<organism evidence="2 3">
    <name type="scientific">Phanerochaete carnosa (strain HHB-10118-sp)</name>
    <name type="common">White-rot fungus</name>
    <name type="synonym">Peniophora carnosa</name>
    <dbReference type="NCBI Taxonomy" id="650164"/>
    <lineage>
        <taxon>Eukaryota</taxon>
        <taxon>Fungi</taxon>
        <taxon>Dikarya</taxon>
        <taxon>Basidiomycota</taxon>
        <taxon>Agaricomycotina</taxon>
        <taxon>Agaricomycetes</taxon>
        <taxon>Polyporales</taxon>
        <taxon>Phanerochaetaceae</taxon>
        <taxon>Phanerochaete</taxon>
    </lineage>
</organism>
<dbReference type="InterPro" id="IPR016161">
    <property type="entry name" value="Ald_DH/histidinol_DH"/>
</dbReference>
<evidence type="ECO:0000259" key="1">
    <source>
        <dbReference type="Pfam" id="PF00171"/>
    </source>
</evidence>
<sequence>MRVSENTPEDINHVIEVTWHAIDAVYDWKILGNECNRLFYWFVELLEQQQDESTTVEVLDNGKTFAWAREADVAMSIDAFHHYAG</sequence>
<dbReference type="Proteomes" id="UP000008370">
    <property type="component" value="Unassembled WGS sequence"/>
</dbReference>
<dbReference type="KEGG" id="pco:PHACADRAFT_107986"/>
<dbReference type="Gene3D" id="3.40.605.10">
    <property type="entry name" value="Aldehyde Dehydrogenase, Chain A, domain 1"/>
    <property type="match status" value="1"/>
</dbReference>
<dbReference type="AlphaFoldDB" id="K5VQR4"/>
<reference evidence="2 3" key="1">
    <citation type="journal article" date="2012" name="BMC Genomics">
        <title>Comparative genomics of the white-rot fungi, Phanerochaete carnosa and P. chrysosporium, to elucidate the genetic basis of the distinct wood types they colonize.</title>
        <authorList>
            <person name="Suzuki H."/>
            <person name="MacDonald J."/>
            <person name="Syed K."/>
            <person name="Salamov A."/>
            <person name="Hori C."/>
            <person name="Aerts A."/>
            <person name="Henrissat B."/>
            <person name="Wiebenga A."/>
            <person name="vanKuyk P.A."/>
            <person name="Barry K."/>
            <person name="Lindquist E."/>
            <person name="LaButti K."/>
            <person name="Lapidus A."/>
            <person name="Lucas S."/>
            <person name="Coutinho P."/>
            <person name="Gong Y."/>
            <person name="Samejima M."/>
            <person name="Mahadevan R."/>
            <person name="Abou-Zaid M."/>
            <person name="de Vries R.P."/>
            <person name="Igarashi K."/>
            <person name="Yadav J.S."/>
            <person name="Grigoriev I.V."/>
            <person name="Master E.R."/>
        </authorList>
    </citation>
    <scope>NUCLEOTIDE SEQUENCE [LARGE SCALE GENOMIC DNA]</scope>
    <source>
        <strain evidence="2 3">HHB-10118-sp</strain>
    </source>
</reference>
<dbReference type="Pfam" id="PF00171">
    <property type="entry name" value="Aldedh"/>
    <property type="match status" value="1"/>
</dbReference>